<gene>
    <name evidence="4" type="ORF">NM125_07355</name>
</gene>
<organism evidence="4 5">
    <name type="scientific">Gracilimonas sediminicola</name>
    <dbReference type="NCBI Taxonomy" id="2952158"/>
    <lineage>
        <taxon>Bacteria</taxon>
        <taxon>Pseudomonadati</taxon>
        <taxon>Balneolota</taxon>
        <taxon>Balneolia</taxon>
        <taxon>Balneolales</taxon>
        <taxon>Balneolaceae</taxon>
        <taxon>Gracilimonas</taxon>
    </lineage>
</organism>
<evidence type="ECO:0000313" key="5">
    <source>
        <dbReference type="Proteomes" id="UP001139125"/>
    </source>
</evidence>
<feature type="modified residue" description="4-aspartylphosphate" evidence="2">
    <location>
        <position position="62"/>
    </location>
</feature>
<evidence type="ECO:0000313" key="4">
    <source>
        <dbReference type="EMBL" id="MCP9291397.1"/>
    </source>
</evidence>
<dbReference type="Pfam" id="PF00072">
    <property type="entry name" value="Response_reg"/>
    <property type="match status" value="1"/>
</dbReference>
<dbReference type="Proteomes" id="UP001139125">
    <property type="component" value="Unassembled WGS sequence"/>
</dbReference>
<sequence length="165" mass="18675">MDEKIYILIVEDELEVMDALIKDLEKFEEFFPVEAANNADEARDVIDYILDHGHKVGLILCDHVLPGQNGVDLLIELQQLPEAAKSRKVLVTGQAGHEDTILAINKADLDHYIAKPWTKEQLEEVVLAELTDYVIANKKNLLPFMQILDAEKLSAAMRNNQMTDH</sequence>
<accession>A0A9X2L346</accession>
<evidence type="ECO:0000256" key="2">
    <source>
        <dbReference type="PROSITE-ProRule" id="PRU00169"/>
    </source>
</evidence>
<keyword evidence="1 2" id="KW-0597">Phosphoprotein</keyword>
<dbReference type="AlphaFoldDB" id="A0A9X2L346"/>
<dbReference type="PANTHER" id="PTHR44591:SF3">
    <property type="entry name" value="RESPONSE REGULATORY DOMAIN-CONTAINING PROTEIN"/>
    <property type="match status" value="1"/>
</dbReference>
<feature type="domain" description="Response regulatory" evidence="3">
    <location>
        <begin position="6"/>
        <end position="130"/>
    </location>
</feature>
<dbReference type="PANTHER" id="PTHR44591">
    <property type="entry name" value="STRESS RESPONSE REGULATOR PROTEIN 1"/>
    <property type="match status" value="1"/>
</dbReference>
<reference evidence="4" key="1">
    <citation type="submission" date="2022-06" db="EMBL/GenBank/DDBJ databases">
        <title>Gracilimonas sp. CAU 1638 isolated from sea sediment.</title>
        <authorList>
            <person name="Kim W."/>
        </authorList>
    </citation>
    <scope>NUCLEOTIDE SEQUENCE</scope>
    <source>
        <strain evidence="4">CAU 1638</strain>
    </source>
</reference>
<dbReference type="SMART" id="SM00448">
    <property type="entry name" value="REC"/>
    <property type="match status" value="1"/>
</dbReference>
<dbReference type="PROSITE" id="PS50110">
    <property type="entry name" value="RESPONSE_REGULATORY"/>
    <property type="match status" value="1"/>
</dbReference>
<dbReference type="InterPro" id="IPR001789">
    <property type="entry name" value="Sig_transdc_resp-reg_receiver"/>
</dbReference>
<keyword evidence="5" id="KW-1185">Reference proteome</keyword>
<dbReference type="RefSeq" id="WP_255134264.1">
    <property type="nucleotide sequence ID" value="NZ_JANDBC010000001.1"/>
</dbReference>
<comment type="caution">
    <text evidence="4">The sequence shown here is derived from an EMBL/GenBank/DDBJ whole genome shotgun (WGS) entry which is preliminary data.</text>
</comment>
<name>A0A9X2L346_9BACT</name>
<protein>
    <submittedName>
        <fullName evidence="4">Response regulator</fullName>
    </submittedName>
</protein>
<dbReference type="InterPro" id="IPR011006">
    <property type="entry name" value="CheY-like_superfamily"/>
</dbReference>
<dbReference type="GO" id="GO:0000160">
    <property type="term" value="P:phosphorelay signal transduction system"/>
    <property type="evidence" value="ECO:0007669"/>
    <property type="project" value="InterPro"/>
</dbReference>
<proteinExistence type="predicted"/>
<dbReference type="SUPFAM" id="SSF52172">
    <property type="entry name" value="CheY-like"/>
    <property type="match status" value="1"/>
</dbReference>
<dbReference type="EMBL" id="JANDBC010000001">
    <property type="protein sequence ID" value="MCP9291397.1"/>
    <property type="molecule type" value="Genomic_DNA"/>
</dbReference>
<evidence type="ECO:0000256" key="1">
    <source>
        <dbReference type="ARBA" id="ARBA00022553"/>
    </source>
</evidence>
<dbReference type="Gene3D" id="3.40.50.2300">
    <property type="match status" value="1"/>
</dbReference>
<dbReference type="InterPro" id="IPR050595">
    <property type="entry name" value="Bact_response_regulator"/>
</dbReference>
<evidence type="ECO:0000259" key="3">
    <source>
        <dbReference type="PROSITE" id="PS50110"/>
    </source>
</evidence>